<name>A0A7I4Y2I9_HAECO</name>
<keyword evidence="1" id="KW-1185">Reference proteome</keyword>
<reference evidence="2" key="1">
    <citation type="submission" date="2020-12" db="UniProtKB">
        <authorList>
            <consortium name="WormBaseParasite"/>
        </authorList>
    </citation>
    <scope>IDENTIFICATION</scope>
    <source>
        <strain evidence="2">MHco3</strain>
    </source>
</reference>
<evidence type="ECO:0000313" key="1">
    <source>
        <dbReference type="Proteomes" id="UP000025227"/>
    </source>
</evidence>
<proteinExistence type="predicted"/>
<dbReference type="AlphaFoldDB" id="A0A7I4Y2I9"/>
<evidence type="ECO:0000313" key="2">
    <source>
        <dbReference type="WBParaSite" id="HCON_00042650-00001"/>
    </source>
</evidence>
<sequence length="442" mass="50620">NFNSSLTKRGSGMAGQSYVQWQLQFNEQHPINGSKLATYGNGRYVFLLGNKRTDLDGQIHYTQFDLECIDLYLSVKTRYLIKGLQDIGYVLGFYALSPTILVLVDYSDLIINIKQTAVLLDKDFYTGSYFIERTYCVPLTAAFFFIHCVIGEQQCAIFAPPNTGRPLNGGESTFCCHLIPKQPWSASSDRNISMFVQRANAQVLSRHGVPLTRWESPQFINLNEIGIFLDREQGICPDPFTIVIININSGDWRLVGCTADLSTGFPRDDYDQMPIDSTAQHSATGQIALLTTYGRPSDSYQAQFARFLHMCNRQIWRAFYFTAEHFSWISPMFLHIALGITTLRSRLLYNPAAKIGVLDTTNWRWVEVYSVDDYYFTNIIMFDTGQMLIHQTDKTWNTEQYGVLRNPFVVFTLQSSAELTSRPCTYDDERETIVRRLRCTEE</sequence>
<dbReference type="WBParaSite" id="HCON_00042650-00001">
    <property type="protein sequence ID" value="HCON_00042650-00001"/>
    <property type="gene ID" value="HCON_00042650"/>
</dbReference>
<protein>
    <submittedName>
        <fullName evidence="2">DOMON domain-containing protein</fullName>
    </submittedName>
</protein>
<dbReference type="OrthoDB" id="5781654at2759"/>
<dbReference type="Proteomes" id="UP000025227">
    <property type="component" value="Unplaced"/>
</dbReference>
<accession>A0A7I4Y2I9</accession>
<organism evidence="1 2">
    <name type="scientific">Haemonchus contortus</name>
    <name type="common">Barber pole worm</name>
    <dbReference type="NCBI Taxonomy" id="6289"/>
    <lineage>
        <taxon>Eukaryota</taxon>
        <taxon>Metazoa</taxon>
        <taxon>Ecdysozoa</taxon>
        <taxon>Nematoda</taxon>
        <taxon>Chromadorea</taxon>
        <taxon>Rhabditida</taxon>
        <taxon>Rhabditina</taxon>
        <taxon>Rhabditomorpha</taxon>
        <taxon>Strongyloidea</taxon>
        <taxon>Trichostrongylidae</taxon>
        <taxon>Haemonchus</taxon>
    </lineage>
</organism>